<proteinExistence type="predicted"/>
<feature type="transmembrane region" description="Helical" evidence="2">
    <location>
        <begin position="1141"/>
        <end position="1164"/>
    </location>
</feature>
<feature type="region of interest" description="Disordered" evidence="1">
    <location>
        <begin position="1538"/>
        <end position="1559"/>
    </location>
</feature>
<feature type="transmembrane region" description="Helical" evidence="2">
    <location>
        <begin position="1242"/>
        <end position="1266"/>
    </location>
</feature>
<name>A0A0G4FBC9_9ALVE</name>
<accession>A0A0G4FBC9</accession>
<feature type="transmembrane region" description="Helical" evidence="2">
    <location>
        <begin position="1816"/>
        <end position="1838"/>
    </location>
</feature>
<feature type="compositionally biased region" description="Basic and acidic residues" evidence="1">
    <location>
        <begin position="1366"/>
        <end position="1380"/>
    </location>
</feature>
<feature type="region of interest" description="Disordered" evidence="1">
    <location>
        <begin position="1288"/>
        <end position="1391"/>
    </location>
</feature>
<feature type="region of interest" description="Disordered" evidence="1">
    <location>
        <begin position="1599"/>
        <end position="1678"/>
    </location>
</feature>
<keyword evidence="2" id="KW-1133">Transmembrane helix</keyword>
<evidence type="ECO:0008006" key="4">
    <source>
        <dbReference type="Google" id="ProtNLM"/>
    </source>
</evidence>
<feature type="region of interest" description="Disordered" evidence="1">
    <location>
        <begin position="17"/>
        <end position="37"/>
    </location>
</feature>
<evidence type="ECO:0000313" key="3">
    <source>
        <dbReference type="EMBL" id="CEM09940.1"/>
    </source>
</evidence>
<keyword evidence="2" id="KW-0472">Membrane</keyword>
<feature type="transmembrane region" description="Helical" evidence="2">
    <location>
        <begin position="1912"/>
        <end position="1935"/>
    </location>
</feature>
<feature type="compositionally biased region" description="Gly residues" evidence="1">
    <location>
        <begin position="1613"/>
        <end position="1625"/>
    </location>
</feature>
<dbReference type="VEuPathDB" id="CryptoDB:Cvel_16045"/>
<evidence type="ECO:0000256" key="2">
    <source>
        <dbReference type="SAM" id="Phobius"/>
    </source>
</evidence>
<feature type="transmembrane region" description="Helical" evidence="2">
    <location>
        <begin position="1176"/>
        <end position="1194"/>
    </location>
</feature>
<feature type="region of interest" description="Disordered" evidence="1">
    <location>
        <begin position="708"/>
        <end position="732"/>
    </location>
</feature>
<feature type="compositionally biased region" description="Basic and acidic residues" evidence="1">
    <location>
        <begin position="828"/>
        <end position="840"/>
    </location>
</feature>
<feature type="compositionally biased region" description="Basic and acidic residues" evidence="1">
    <location>
        <begin position="583"/>
        <end position="601"/>
    </location>
</feature>
<feature type="compositionally biased region" description="Basic and acidic residues" evidence="1">
    <location>
        <begin position="1636"/>
        <end position="1646"/>
    </location>
</feature>
<organism evidence="3">
    <name type="scientific">Chromera velia CCMP2878</name>
    <dbReference type="NCBI Taxonomy" id="1169474"/>
    <lineage>
        <taxon>Eukaryota</taxon>
        <taxon>Sar</taxon>
        <taxon>Alveolata</taxon>
        <taxon>Colpodellida</taxon>
        <taxon>Chromeraceae</taxon>
        <taxon>Chromera</taxon>
    </lineage>
</organism>
<protein>
    <recommendedName>
        <fullName evidence="4">Transmembrane protein</fullName>
    </recommendedName>
</protein>
<feature type="transmembrane region" description="Helical" evidence="2">
    <location>
        <begin position="1751"/>
        <end position="1770"/>
    </location>
</feature>
<sequence>MQMVDAWLNTQVNSMGRVKTQEGPSPPGPFGPDTRAKSVDNIPFLYPDLLDSDNLTVPLSATPGEAGADNSFDLLRSDSVENDVGDFVEQDLDGFEENVWDRDDSSEAPSPYLDLPELAFLEKEKDHQQQQQQQQQQRLEDKYIPANDQPEQLPLSWLTARNASVTDRVRFGVVLDMSNRTIVIKGRRTELQGIDFRNPGREVLRLVSQANVEIRHCRFVTQRPSAVVRFVPERLRPRGCVAALHVFDSVDFVWASSSFRGEEPSLVTIKIDGPSYGCRQVFHNVAFRCGSAWTSSEMGVEDAQGARVVSGSPSDALDKRGGLFPETFKKLSDPTSFQCPVQGISVMYNDRCQGCTVLLKRSAFWNLQRGGFEMLHKGDMEGSSLHVSDSLFRGATELPALRVRFEAPVHLSRVAVVRSLFADNQMLRDLPETREGAAVRVMFHKIVESTRVDLRDSTFIRNSATGAGGAVAVWAPRARSPGRMDASMTGGIAAVGQQVWNPERAGIAKKVKKMVAAAGPCGPEVEASAHDLANGRKFLSAPFVRRSKTAGGSSREDDSESLDSLFDWSFLKTRSKVRGSGGDGKEEQSHSRELFDLSQDTHGEEQMIPQRTKTGFVSDSPPEAWVKEAHGKLKRPPLRRHLSFDLPFGGADEGALGRIDHFVSLLCSSSMMLCVKNSTMVENSAGSCSFHKTLKTVGSRVDDLVDHQKVPPLRGDDELEDQGGASSSTVPQKLKGAGGALWASGATVVLSESKLGSNCARLYGGAMALAGPPAACIVDHSMLENNTCDMAGLAFFSEGPTALFLRNQTTVGQMDPRLGGRVPMLDTGRGETVHGSGKEGKRMSLSLGGHLFSLLRRPPESVQTLQRAARFVEEEWLRGQSMTTKTKEDSPVKPRRLFGDVRTSAQSLQRVALSENALIFCPASSELVVGTADREQIGCHACSAGSYSLEGVPILPNVYIGECLECADGARCFELPGLESQRNLQKGVAGVEPLIGLPRHRAYANANSNANMGTDHLNLSGGSGDVPFTPRFTSSFEEDSRTDGVGVLLQESDGGGPFVPSVGSSPTFKAEEYADREKLENGDEGKTAKQEEEIYSDNWKLIPWDFSCTGNRQGVLCGECEEGTSAAVWSPECVENSSCRLTFQIIFFLVCIVLAAFILFLIRVWDYGSTGIFKTFIFFVQVYGQALPVLILWHSSALSGFLDLTGLPFYSAPASLTVLAPMLRFLCVGPDRSSADRLRFSLVPPAVCFAVWSLVASAHLLCLWLWETLIEKKARKVAASGGKQQKKIRWASFTERRQTETRSIPKPKITDEEAPHPKCYPSLDDAPGGVKRNQTSPSAAHSDLPSSDPQEAPRRRRSSQDIGRAVVERQQRREQEEGLRGSKGGRCRSSLWGGESITARLARSRIQRASVVSASLEMESEEDEKRRVSGDAEFFFLASLAAQEGEEGADRQETREDEGNRRMRRTLRASLQLDAGLPPKGGGRNRGVSFALPSVARESSGSINEVAVLLQAQAASDKRRRQNEKARRRYTFFVGRLSSSGSSSGEAMESDWEDSEVEKEATQRRASIWGNWNWSREDRRDSSGFVEAQEDFISFAQATVSSHVPSRRASRKGLGGRGSFLGPRGGSESSAEIGGGDEKRKEEGGEKGIGGPPASSAERRLTVVRGRKGTGAGGLRDEAWHRSRRRMLGVSKKVYEQCMAVLEEEKEKTKSRRGAETGSHFVHLDSLFVEQAREEGKPFSRHFRSLVEMRAAQYLGVLASLFSVLYVPIFHSSLLMLQCLTVPESASVVYNNGETRLRIEYAWVVLRAGSQACDDWTYLSLPICLLTALLVPLTLVWATRKSRTMRKILYEAWLVTRRVLFVTIAVGVEVLLPSTIASMSLVVILAFSSPIGTSFRDVLPLRVVFGCCVQNVTIALFLELLLVVAVFAYILWLLLDLAATR</sequence>
<dbReference type="EMBL" id="CDMZ01000242">
    <property type="protein sequence ID" value="CEM09940.1"/>
    <property type="molecule type" value="Genomic_DNA"/>
</dbReference>
<feature type="compositionally biased region" description="Acidic residues" evidence="1">
    <location>
        <begin position="1548"/>
        <end position="1557"/>
    </location>
</feature>
<feature type="region of interest" description="Disordered" evidence="1">
    <location>
        <begin position="576"/>
        <end position="601"/>
    </location>
</feature>
<feature type="transmembrane region" description="Helical" evidence="2">
    <location>
        <begin position="1859"/>
        <end position="1892"/>
    </location>
</feature>
<gene>
    <name evidence="3" type="ORF">Cvel_16045</name>
</gene>
<evidence type="ECO:0000256" key="1">
    <source>
        <dbReference type="SAM" id="MobiDB-lite"/>
    </source>
</evidence>
<reference evidence="3" key="1">
    <citation type="submission" date="2014-11" db="EMBL/GenBank/DDBJ databases">
        <authorList>
            <person name="Otto D Thomas"/>
            <person name="Naeem Raeece"/>
        </authorList>
    </citation>
    <scope>NUCLEOTIDE SEQUENCE</scope>
</reference>
<feature type="region of interest" description="Disordered" evidence="1">
    <location>
        <begin position="815"/>
        <end position="840"/>
    </location>
</feature>
<feature type="compositionally biased region" description="Polar residues" evidence="1">
    <location>
        <begin position="1332"/>
        <end position="1349"/>
    </location>
</feature>
<keyword evidence="2" id="KW-0812">Transmembrane</keyword>